<gene>
    <name evidence="3" type="ORF">F9278_16445</name>
</gene>
<dbReference type="Gene3D" id="2.80.10.50">
    <property type="match status" value="2"/>
</dbReference>
<protein>
    <submittedName>
        <fullName evidence="3">Ricin-type beta-trefoil lectin domain protein</fullName>
    </submittedName>
</protein>
<accession>A0A5P8K3F8</accession>
<keyword evidence="4" id="KW-1185">Reference proteome</keyword>
<organism evidence="3 4">
    <name type="scientific">Streptomyces phaeolivaceus</name>
    <dbReference type="NCBI Taxonomy" id="2653200"/>
    <lineage>
        <taxon>Bacteria</taxon>
        <taxon>Bacillati</taxon>
        <taxon>Actinomycetota</taxon>
        <taxon>Actinomycetes</taxon>
        <taxon>Kitasatosporales</taxon>
        <taxon>Streptomycetaceae</taxon>
        <taxon>Streptomyces</taxon>
    </lineage>
</organism>
<keyword evidence="1" id="KW-0732">Signal</keyword>
<name>A0A5P8K3F8_9ACTN</name>
<dbReference type="EMBL" id="CP045096">
    <property type="protein sequence ID" value="QFQ97540.1"/>
    <property type="molecule type" value="Genomic_DNA"/>
</dbReference>
<dbReference type="InterPro" id="IPR035992">
    <property type="entry name" value="Ricin_B-like_lectins"/>
</dbReference>
<dbReference type="GO" id="GO:0030246">
    <property type="term" value="F:carbohydrate binding"/>
    <property type="evidence" value="ECO:0007669"/>
    <property type="project" value="UniProtKB-KW"/>
</dbReference>
<dbReference type="SUPFAM" id="SSF50370">
    <property type="entry name" value="Ricin B-like lectins"/>
    <property type="match status" value="1"/>
</dbReference>
<evidence type="ECO:0000313" key="4">
    <source>
        <dbReference type="Proteomes" id="UP000327294"/>
    </source>
</evidence>
<feature type="signal peptide" evidence="1">
    <location>
        <begin position="1"/>
        <end position="26"/>
    </location>
</feature>
<dbReference type="CDD" id="cd00161">
    <property type="entry name" value="beta-trefoil_Ricin-like"/>
    <property type="match status" value="1"/>
</dbReference>
<dbReference type="KEGG" id="sphv:F9278_16445"/>
<proteinExistence type="predicted"/>
<dbReference type="Pfam" id="PF00652">
    <property type="entry name" value="Ricin_B_lectin"/>
    <property type="match status" value="1"/>
</dbReference>
<evidence type="ECO:0000259" key="2">
    <source>
        <dbReference type="SMART" id="SM00458"/>
    </source>
</evidence>
<evidence type="ECO:0000313" key="3">
    <source>
        <dbReference type="EMBL" id="QFQ97540.1"/>
    </source>
</evidence>
<feature type="domain" description="Ricin B lectin" evidence="2">
    <location>
        <begin position="30"/>
        <end position="177"/>
    </location>
</feature>
<dbReference type="InterPro" id="IPR000772">
    <property type="entry name" value="Ricin_B_lectin"/>
</dbReference>
<feature type="chain" id="PRO_5024935133" evidence="1">
    <location>
        <begin position="27"/>
        <end position="178"/>
    </location>
</feature>
<dbReference type="PROSITE" id="PS50231">
    <property type="entry name" value="RICIN_B_LECTIN"/>
    <property type="match status" value="1"/>
</dbReference>
<keyword evidence="3" id="KW-0430">Lectin</keyword>
<dbReference type="RefSeq" id="WP_152169016.1">
    <property type="nucleotide sequence ID" value="NZ_CP045096.1"/>
</dbReference>
<evidence type="ECO:0000256" key="1">
    <source>
        <dbReference type="SAM" id="SignalP"/>
    </source>
</evidence>
<dbReference type="Proteomes" id="UP000327294">
    <property type="component" value="Chromosome"/>
</dbReference>
<dbReference type="AlphaFoldDB" id="A0A5P8K3F8"/>
<reference evidence="3 4" key="1">
    <citation type="submission" date="2019-10" db="EMBL/GenBank/DDBJ databases">
        <title>Streptomyces sp. strain GY16 isolated from leaves of Broussonetia papyrifera.</title>
        <authorList>
            <person name="Mo P."/>
        </authorList>
    </citation>
    <scope>NUCLEOTIDE SEQUENCE [LARGE SCALE GENOMIC DNA]</scope>
    <source>
        <strain evidence="3 4">GY16</strain>
    </source>
</reference>
<dbReference type="SMART" id="SM00458">
    <property type="entry name" value="RICIN"/>
    <property type="match status" value="1"/>
</dbReference>
<sequence length="178" mass="19208">MRKRGMAFVGVLAAVAIPLSATSANAVGYEGSWAIKNENSQKCLAIPGGEDAPFGESAIQYTCDKRGPSDYDLDQWWYWELVPGATSTYTLQNYAGGGCLAISGGSGSSQGDEAIQWGCDSADTDQQWIYDSTYRLRNKASGFCLAIPDGRTANSVAAIQWECRNVATNPEQQWRQAS</sequence>